<evidence type="ECO:0000313" key="4">
    <source>
        <dbReference type="Proteomes" id="UP001181347"/>
    </source>
</evidence>
<feature type="chain" id="PRO_5042188288" description="DUF541 domain-containing protein" evidence="2">
    <location>
        <begin position="28"/>
        <end position="305"/>
    </location>
</feature>
<dbReference type="Proteomes" id="UP001181347">
    <property type="component" value="Unassembled WGS sequence"/>
</dbReference>
<organism evidence="3 4">
    <name type="scientific">Alistipes finegoldii</name>
    <dbReference type="NCBI Taxonomy" id="214856"/>
    <lineage>
        <taxon>Bacteria</taxon>
        <taxon>Pseudomonadati</taxon>
        <taxon>Bacteroidota</taxon>
        <taxon>Bacteroidia</taxon>
        <taxon>Bacteroidales</taxon>
        <taxon>Rikenellaceae</taxon>
        <taxon>Alistipes</taxon>
    </lineage>
</organism>
<dbReference type="AlphaFoldDB" id="A0AAE4RZ69"/>
<accession>A0AAE4RZ69</accession>
<dbReference type="EMBL" id="JAWDES010000006">
    <property type="protein sequence ID" value="MDU0261301.1"/>
    <property type="molecule type" value="Genomic_DNA"/>
</dbReference>
<proteinExistence type="predicted"/>
<reference evidence="3" key="1">
    <citation type="submission" date="2023-10" db="EMBL/GenBank/DDBJ databases">
        <title>Genome Sequence of the Bacteria from From Gut Wall in Crohn's Disease.</title>
        <authorList>
            <person name="Rodriguez-Palacios A."/>
        </authorList>
    </citation>
    <scope>NUCLEOTIDE SEQUENCE</scope>
    <source>
        <strain evidence="3">CavFT-hAR58</strain>
    </source>
</reference>
<name>A0AAE4RZ69_9BACT</name>
<dbReference type="Gene3D" id="3.30.1330.60">
    <property type="entry name" value="OmpA-like domain"/>
    <property type="match status" value="1"/>
</dbReference>
<comment type="caution">
    <text evidence="3">The sequence shown here is derived from an EMBL/GenBank/DDBJ whole genome shotgun (WGS) entry which is preliminary data.</text>
</comment>
<feature type="coiled-coil region" evidence="1">
    <location>
        <begin position="270"/>
        <end position="305"/>
    </location>
</feature>
<dbReference type="InterPro" id="IPR036737">
    <property type="entry name" value="OmpA-like_sf"/>
</dbReference>
<gene>
    <name evidence="3" type="ORF">RVH17_14505</name>
</gene>
<evidence type="ECO:0000256" key="1">
    <source>
        <dbReference type="SAM" id="Coils"/>
    </source>
</evidence>
<evidence type="ECO:0000256" key="2">
    <source>
        <dbReference type="SAM" id="SignalP"/>
    </source>
</evidence>
<evidence type="ECO:0008006" key="5">
    <source>
        <dbReference type="Google" id="ProtNLM"/>
    </source>
</evidence>
<sequence length="305" mass="34087">MKTIFTTFALSLALCAAAGATAQVRSAAPVPAADTVMLSETTDGDYLVRRFIIKRPGDTDYSVRYQINLAKLSSTLDGNSRELGDLDDFVGNLMKDTLMRVKSVEITGYSSPDGPLKFNETLARNRAQDFKNYVDRKYGFSNKYDVTVNAVAEDWEMCRSLVAKSEVPDKQSVLDILDGSRSPDAKELALKKMPSAWNYMKKNILPPLRRVELTINYGEGSVVEQRTMIPRPKPAPQPVCEPCGCEVIDESITGIIVEMPGSDVDYKKELREARKIVREQERAARKAARQEAKAAKKSYRELEKM</sequence>
<dbReference type="RefSeq" id="WP_237959019.1">
    <property type="nucleotide sequence ID" value="NZ_BAAFKU010000018.1"/>
</dbReference>
<keyword evidence="1" id="KW-0175">Coiled coil</keyword>
<evidence type="ECO:0000313" key="3">
    <source>
        <dbReference type="EMBL" id="MDU0261301.1"/>
    </source>
</evidence>
<feature type="signal peptide" evidence="2">
    <location>
        <begin position="1"/>
        <end position="27"/>
    </location>
</feature>
<protein>
    <recommendedName>
        <fullName evidence="5">DUF541 domain-containing protein</fullName>
    </recommendedName>
</protein>
<keyword evidence="2" id="KW-0732">Signal</keyword>